<dbReference type="Proteomes" id="UP001222325">
    <property type="component" value="Unassembled WGS sequence"/>
</dbReference>
<gene>
    <name evidence="1" type="ORF">B0H15DRAFT_799619</name>
</gene>
<dbReference type="AlphaFoldDB" id="A0AAD6U786"/>
<keyword evidence="2" id="KW-1185">Reference proteome</keyword>
<protein>
    <submittedName>
        <fullName evidence="1">Uncharacterized protein</fullName>
    </submittedName>
</protein>
<evidence type="ECO:0000313" key="2">
    <source>
        <dbReference type="Proteomes" id="UP001222325"/>
    </source>
</evidence>
<accession>A0AAD6U786</accession>
<proteinExistence type="predicted"/>
<reference evidence="1" key="1">
    <citation type="submission" date="2023-03" db="EMBL/GenBank/DDBJ databases">
        <title>Massive genome expansion in bonnet fungi (Mycena s.s.) driven by repeated elements and novel gene families across ecological guilds.</title>
        <authorList>
            <consortium name="Lawrence Berkeley National Laboratory"/>
            <person name="Harder C.B."/>
            <person name="Miyauchi S."/>
            <person name="Viragh M."/>
            <person name="Kuo A."/>
            <person name="Thoen E."/>
            <person name="Andreopoulos B."/>
            <person name="Lu D."/>
            <person name="Skrede I."/>
            <person name="Drula E."/>
            <person name="Henrissat B."/>
            <person name="Morin E."/>
            <person name="Kohler A."/>
            <person name="Barry K."/>
            <person name="LaButti K."/>
            <person name="Morin E."/>
            <person name="Salamov A."/>
            <person name="Lipzen A."/>
            <person name="Mereny Z."/>
            <person name="Hegedus B."/>
            <person name="Baldrian P."/>
            <person name="Stursova M."/>
            <person name="Weitz H."/>
            <person name="Taylor A."/>
            <person name="Grigoriev I.V."/>
            <person name="Nagy L.G."/>
            <person name="Martin F."/>
            <person name="Kauserud H."/>
        </authorList>
    </citation>
    <scope>NUCLEOTIDE SEQUENCE</scope>
    <source>
        <strain evidence="1">CBHHK173m</strain>
    </source>
</reference>
<evidence type="ECO:0000313" key="1">
    <source>
        <dbReference type="EMBL" id="KAJ7091849.1"/>
    </source>
</evidence>
<comment type="caution">
    <text evidence="1">The sequence shown here is derived from an EMBL/GenBank/DDBJ whole genome shotgun (WGS) entry which is preliminary data.</text>
</comment>
<name>A0AAD6U786_9AGAR</name>
<dbReference type="EMBL" id="JARJCN010000019">
    <property type="protein sequence ID" value="KAJ7091849.1"/>
    <property type="molecule type" value="Genomic_DNA"/>
</dbReference>
<organism evidence="1 2">
    <name type="scientific">Mycena belliarum</name>
    <dbReference type="NCBI Taxonomy" id="1033014"/>
    <lineage>
        <taxon>Eukaryota</taxon>
        <taxon>Fungi</taxon>
        <taxon>Dikarya</taxon>
        <taxon>Basidiomycota</taxon>
        <taxon>Agaricomycotina</taxon>
        <taxon>Agaricomycetes</taxon>
        <taxon>Agaricomycetidae</taxon>
        <taxon>Agaricales</taxon>
        <taxon>Marasmiineae</taxon>
        <taxon>Mycenaceae</taxon>
        <taxon>Mycena</taxon>
    </lineage>
</organism>
<sequence>MFGSCVVEPQKGLLSSGWYLGENVFGANFDKFSKSLETFKPLKDCQAPKTVKPIKTDNTTLATLAPSRAMQVSRSASGSAASSLGSAGASNTDAALRTGPALLGVGALAATALALAPQAARPRPLNLRNDSRSGQRRSDKVAVCLLLF</sequence>